<dbReference type="AlphaFoldDB" id="A0A8E2EA47"/>
<evidence type="ECO:0000256" key="1">
    <source>
        <dbReference type="SAM" id="SignalP"/>
    </source>
</evidence>
<keyword evidence="1" id="KW-0732">Signal</keyword>
<name>A0A8E2EA47_9PEZI</name>
<feature type="chain" id="PRO_5034437735" evidence="1">
    <location>
        <begin position="22"/>
        <end position="132"/>
    </location>
</feature>
<proteinExistence type="predicted"/>
<keyword evidence="3" id="KW-1185">Reference proteome</keyword>
<evidence type="ECO:0000313" key="2">
    <source>
        <dbReference type="EMBL" id="OCK79976.1"/>
    </source>
</evidence>
<organism evidence="2 3">
    <name type="scientific">Lepidopterella palustris CBS 459.81</name>
    <dbReference type="NCBI Taxonomy" id="1314670"/>
    <lineage>
        <taxon>Eukaryota</taxon>
        <taxon>Fungi</taxon>
        <taxon>Dikarya</taxon>
        <taxon>Ascomycota</taxon>
        <taxon>Pezizomycotina</taxon>
        <taxon>Dothideomycetes</taxon>
        <taxon>Pleosporomycetidae</taxon>
        <taxon>Mytilinidiales</taxon>
        <taxon>Argynnaceae</taxon>
        <taxon>Lepidopterella</taxon>
    </lineage>
</organism>
<dbReference type="Proteomes" id="UP000250266">
    <property type="component" value="Unassembled WGS sequence"/>
</dbReference>
<evidence type="ECO:0000313" key="3">
    <source>
        <dbReference type="Proteomes" id="UP000250266"/>
    </source>
</evidence>
<feature type="signal peptide" evidence="1">
    <location>
        <begin position="1"/>
        <end position="21"/>
    </location>
</feature>
<sequence length="132" mass="13721">MRTSLSLLAATLLGLLAICNARPTVANTLDHIIIRSASDSTCQVTLCTDPFFGGECVVVVGPAAQCISMSEIGPDYINTVSTFGIDDGCICSLVNNPNCYGIGNGLSLSGSGEPNLAGRGWDNQLSSYVCNR</sequence>
<accession>A0A8E2EA47</accession>
<protein>
    <submittedName>
        <fullName evidence="2">Uncharacterized protein</fullName>
    </submittedName>
</protein>
<reference evidence="2 3" key="1">
    <citation type="journal article" date="2016" name="Nat. Commun.">
        <title>Ectomycorrhizal ecology is imprinted in the genome of the dominant symbiotic fungus Cenococcum geophilum.</title>
        <authorList>
            <consortium name="DOE Joint Genome Institute"/>
            <person name="Peter M."/>
            <person name="Kohler A."/>
            <person name="Ohm R.A."/>
            <person name="Kuo A."/>
            <person name="Krutzmann J."/>
            <person name="Morin E."/>
            <person name="Arend M."/>
            <person name="Barry K.W."/>
            <person name="Binder M."/>
            <person name="Choi C."/>
            <person name="Clum A."/>
            <person name="Copeland A."/>
            <person name="Grisel N."/>
            <person name="Haridas S."/>
            <person name="Kipfer T."/>
            <person name="LaButti K."/>
            <person name="Lindquist E."/>
            <person name="Lipzen A."/>
            <person name="Maire R."/>
            <person name="Meier B."/>
            <person name="Mihaltcheva S."/>
            <person name="Molinier V."/>
            <person name="Murat C."/>
            <person name="Poggeler S."/>
            <person name="Quandt C.A."/>
            <person name="Sperisen C."/>
            <person name="Tritt A."/>
            <person name="Tisserant E."/>
            <person name="Crous P.W."/>
            <person name="Henrissat B."/>
            <person name="Nehls U."/>
            <person name="Egli S."/>
            <person name="Spatafora J.W."/>
            <person name="Grigoriev I.V."/>
            <person name="Martin F.M."/>
        </authorList>
    </citation>
    <scope>NUCLEOTIDE SEQUENCE [LARGE SCALE GENOMIC DNA]</scope>
    <source>
        <strain evidence="2 3">CBS 459.81</strain>
    </source>
</reference>
<gene>
    <name evidence="2" type="ORF">K432DRAFT_393421</name>
</gene>
<dbReference type="EMBL" id="KV744979">
    <property type="protein sequence ID" value="OCK79976.1"/>
    <property type="molecule type" value="Genomic_DNA"/>
</dbReference>
<dbReference type="OrthoDB" id="5323643at2759"/>